<accession>A0A132NPF9</accession>
<proteinExistence type="inferred from homology"/>
<comment type="caution">
    <text evidence="7">The sequence shown here is derived from an EMBL/GenBank/DDBJ whole genome shotgun (WGS) entry which is preliminary data.</text>
</comment>
<evidence type="ECO:0000256" key="5">
    <source>
        <dbReference type="ARBA" id="ARBA00023274"/>
    </source>
</evidence>
<dbReference type="CDD" id="cd00432">
    <property type="entry name" value="Ribosomal_L18_L5e"/>
    <property type="match status" value="1"/>
</dbReference>
<dbReference type="GO" id="GO:0003735">
    <property type="term" value="F:structural constituent of ribosome"/>
    <property type="evidence" value="ECO:0007669"/>
    <property type="project" value="InterPro"/>
</dbReference>
<dbReference type="HAMAP" id="MF_01337_A">
    <property type="entry name" value="Ribosomal_uL18_A"/>
    <property type="match status" value="1"/>
</dbReference>
<dbReference type="FunFam" id="3.30.420.100:FF:000002">
    <property type="entry name" value="60S ribosomal protein L5"/>
    <property type="match status" value="1"/>
</dbReference>
<dbReference type="Pfam" id="PF14204">
    <property type="entry name" value="Ribosomal_L18_c"/>
    <property type="match status" value="1"/>
</dbReference>
<dbReference type="SUPFAM" id="SSF53137">
    <property type="entry name" value="Translational machinery components"/>
    <property type="match status" value="1"/>
</dbReference>
<dbReference type="GO" id="GO:0006412">
    <property type="term" value="P:translation"/>
    <property type="evidence" value="ECO:0007669"/>
    <property type="project" value="InterPro"/>
</dbReference>
<organism evidence="7 8">
    <name type="scientific">Giardia duodenalis assemblage B</name>
    <dbReference type="NCBI Taxonomy" id="1394984"/>
    <lineage>
        <taxon>Eukaryota</taxon>
        <taxon>Metamonada</taxon>
        <taxon>Diplomonadida</taxon>
        <taxon>Hexamitidae</taxon>
        <taxon>Giardiinae</taxon>
        <taxon>Giardia</taxon>
    </lineage>
</organism>
<evidence type="ECO:0000256" key="4">
    <source>
        <dbReference type="ARBA" id="ARBA00022980"/>
    </source>
</evidence>
<protein>
    <submittedName>
        <fullName evidence="7">LSU ribosomal protein/ L18p/L5e family</fullName>
    </submittedName>
</protein>
<dbReference type="Pfam" id="PF17144">
    <property type="entry name" value="Ribosomal_L5e"/>
    <property type="match status" value="1"/>
</dbReference>
<evidence type="ECO:0000256" key="3">
    <source>
        <dbReference type="ARBA" id="ARBA00022490"/>
    </source>
</evidence>
<dbReference type="VEuPathDB" id="GiardiaDB:QR46_4158"/>
<comment type="similarity">
    <text evidence="2">Belongs to the universal ribosomal protein uL18 family.</text>
</comment>
<comment type="subcellular location">
    <subcellularLocation>
        <location evidence="1">Cytoplasm</location>
    </subcellularLocation>
</comment>
<dbReference type="GO" id="GO:0008097">
    <property type="term" value="F:5S rRNA binding"/>
    <property type="evidence" value="ECO:0007669"/>
    <property type="project" value="InterPro"/>
</dbReference>
<dbReference type="PRINTS" id="PR00058">
    <property type="entry name" value="RIBOSOMALL5"/>
</dbReference>
<evidence type="ECO:0000256" key="2">
    <source>
        <dbReference type="ARBA" id="ARBA00007116"/>
    </source>
</evidence>
<keyword evidence="5" id="KW-0687">Ribonucleoprotein</keyword>
<evidence type="ECO:0000313" key="8">
    <source>
        <dbReference type="Proteomes" id="UP000070089"/>
    </source>
</evidence>
<evidence type="ECO:0000256" key="1">
    <source>
        <dbReference type="ARBA" id="ARBA00004496"/>
    </source>
</evidence>
<evidence type="ECO:0000313" key="7">
    <source>
        <dbReference type="EMBL" id="KWX11881.1"/>
    </source>
</evidence>
<dbReference type="PANTHER" id="PTHR23410">
    <property type="entry name" value="RIBOSOMAL PROTEIN L5-RELATED"/>
    <property type="match status" value="1"/>
</dbReference>
<keyword evidence="4 7" id="KW-0689">Ribosomal protein</keyword>
<feature type="domain" description="Large ribosomal subunit protein uL18 C-terminal eukaryotes" evidence="6">
    <location>
        <begin position="242"/>
        <end position="291"/>
    </location>
</feature>
<reference evidence="7 8" key="1">
    <citation type="journal article" date="2015" name="Mol. Biochem. Parasitol.">
        <title>Identification of polymorphic genes for use in assemblage B genotyping assays through comparative genomics of multiple assemblage B Giardia duodenalis isolates.</title>
        <authorList>
            <person name="Wielinga C."/>
            <person name="Thompson R.C."/>
            <person name="Monis P."/>
            <person name="Ryan U."/>
        </authorList>
    </citation>
    <scope>NUCLEOTIDE SEQUENCE [LARGE SCALE GENOMIC DNA]</scope>
    <source>
        <strain evidence="7 8">BAH15c1</strain>
    </source>
</reference>
<dbReference type="Proteomes" id="UP000070089">
    <property type="component" value="Unassembled WGS sequence"/>
</dbReference>
<dbReference type="GO" id="GO:0000027">
    <property type="term" value="P:ribosomal large subunit assembly"/>
    <property type="evidence" value="ECO:0007669"/>
    <property type="project" value="TreeGrafter"/>
</dbReference>
<dbReference type="PANTHER" id="PTHR23410:SF12">
    <property type="entry name" value="LARGE RIBOSOMAL SUBUNIT PROTEIN UL18"/>
    <property type="match status" value="1"/>
</dbReference>
<dbReference type="EMBL" id="JXTI01000150">
    <property type="protein sequence ID" value="KWX11881.1"/>
    <property type="molecule type" value="Genomic_DNA"/>
</dbReference>
<dbReference type="AlphaFoldDB" id="A0A132NPF9"/>
<dbReference type="InterPro" id="IPR057268">
    <property type="entry name" value="Ribosomal_L18"/>
</dbReference>
<gene>
    <name evidence="7" type="ORF">QR46_4158</name>
</gene>
<dbReference type="Gene3D" id="3.30.420.100">
    <property type="match status" value="1"/>
</dbReference>
<sequence>MGWIKVQKTRSYFKRFQVQFRRRREGKTDYQARKALIIQDKNKYATPRYRFVVRRTNKDIICQVTAAELTKDRVVCAAYSHELPRYGIPVGLTNYAAAYATGLLCGRRLLEKLSVGVKENALAKLYPGLDKATGEEYHPDENENEEVHAFKAFLDIGLARASTGARVFAAMKGAVDAGLNIPHSMKRFPGYSKDGFDSSALRDRIMGKHVGDYMAELKAEDEETYKKRFSRYIAAKVEPLRLESMYTKAHAAIRANPQAVKEKFEIKKPVRQARLTLKERKERLDAKKLEALKQLTK</sequence>
<name>A0A132NPF9_GIAIN</name>
<dbReference type="InterPro" id="IPR025607">
    <property type="entry name" value="Ribosomal_uL18_C_euk"/>
</dbReference>
<evidence type="ECO:0000259" key="6">
    <source>
        <dbReference type="Pfam" id="PF14204"/>
    </source>
</evidence>
<dbReference type="OrthoDB" id="1618453at2759"/>
<keyword evidence="3" id="KW-0963">Cytoplasm</keyword>
<dbReference type="InterPro" id="IPR005485">
    <property type="entry name" value="Rbsml_uL18_euk_arch"/>
</dbReference>
<dbReference type="GO" id="GO:0022625">
    <property type="term" value="C:cytosolic large ribosomal subunit"/>
    <property type="evidence" value="ECO:0007669"/>
    <property type="project" value="TreeGrafter"/>
</dbReference>